<keyword evidence="2" id="KW-1185">Reference proteome</keyword>
<organism evidence="1 2">
    <name type="scientific">Dyella jejuensis</name>
    <dbReference type="NCBI Taxonomy" id="1432009"/>
    <lineage>
        <taxon>Bacteria</taxon>
        <taxon>Pseudomonadati</taxon>
        <taxon>Pseudomonadota</taxon>
        <taxon>Gammaproteobacteria</taxon>
        <taxon>Lysobacterales</taxon>
        <taxon>Rhodanobacteraceae</taxon>
        <taxon>Dyella</taxon>
    </lineage>
</organism>
<dbReference type="PROSITE" id="PS51009">
    <property type="entry name" value="CYTCII"/>
    <property type="match status" value="1"/>
</dbReference>
<reference evidence="1 2" key="1">
    <citation type="submission" date="2020-10" db="EMBL/GenBank/DDBJ databases">
        <title>Phylogeny of dyella-like bacteria.</title>
        <authorList>
            <person name="Fu J."/>
        </authorList>
    </citation>
    <scope>NUCLEOTIDE SEQUENCE [LARGE SCALE GENOMIC DNA]</scope>
    <source>
        <strain evidence="1 2">JP1</strain>
    </source>
</reference>
<dbReference type="InterPro" id="IPR010980">
    <property type="entry name" value="Cyt_c/b562"/>
</dbReference>
<dbReference type="EMBL" id="JADIKJ010000011">
    <property type="protein sequence ID" value="MFK2900857.1"/>
    <property type="molecule type" value="Genomic_DNA"/>
</dbReference>
<dbReference type="SUPFAM" id="SSF47175">
    <property type="entry name" value="Cytochromes"/>
    <property type="match status" value="1"/>
</dbReference>
<dbReference type="Gene3D" id="1.20.120.10">
    <property type="entry name" value="Cytochrome c/b562"/>
    <property type="match status" value="1"/>
</dbReference>
<evidence type="ECO:0000313" key="1">
    <source>
        <dbReference type="EMBL" id="MFK2900857.1"/>
    </source>
</evidence>
<accession>A0ABW8JIC6</accession>
<evidence type="ECO:0000313" key="2">
    <source>
        <dbReference type="Proteomes" id="UP001620461"/>
    </source>
</evidence>
<gene>
    <name evidence="1" type="ORF">ISP15_10970</name>
</gene>
<dbReference type="RefSeq" id="WP_404547366.1">
    <property type="nucleotide sequence ID" value="NZ_JADIKJ010000011.1"/>
</dbReference>
<sequence>MRAALLIVLGLAIGIIGTVFTMQALSQRNPVPQALMVTMGFHRQQLKLAVKGQHCEATANLDQLQHMQLIAADIPAVFPNAPKPFQDLAGHLHAALLTAAQSAPADCPALAAALKPVDQVCSECHQHYR</sequence>
<dbReference type="InterPro" id="IPR002321">
    <property type="entry name" value="Cyt_c_II"/>
</dbReference>
<protein>
    <submittedName>
        <fullName evidence="1">Cytochrome C</fullName>
    </submittedName>
</protein>
<dbReference type="Proteomes" id="UP001620461">
    <property type="component" value="Unassembled WGS sequence"/>
</dbReference>
<proteinExistence type="predicted"/>
<comment type="caution">
    <text evidence="1">The sequence shown here is derived from an EMBL/GenBank/DDBJ whole genome shotgun (WGS) entry which is preliminary data.</text>
</comment>
<name>A0ABW8JIC6_9GAMM</name>